<evidence type="ECO:0000313" key="9">
    <source>
        <dbReference type="Proteomes" id="UP000063789"/>
    </source>
</evidence>
<evidence type="ECO:0000313" key="8">
    <source>
        <dbReference type="EMBL" id="ALG83782.1"/>
    </source>
</evidence>
<sequence length="177" mass="18314">MSKLVVRSSAFAAVVAVVALMTGLFAGPASAHSALIGSSPEQGAKIATAPDRVVLTFNEDIKAAYATLVVVGPDGNYWQKGDPAVAGAEVSVPLQGLGQAGEYKINYRVTSADGHPIEGQVSFELTAASDGQPGQKADDWQPESDHGVKAWMFIVGGVVVVLLIAGALALMVAKRRR</sequence>
<dbReference type="Pfam" id="PF04234">
    <property type="entry name" value="CopC"/>
    <property type="match status" value="1"/>
</dbReference>
<dbReference type="InterPro" id="IPR014755">
    <property type="entry name" value="Cu-Rt/internalin_Ig-like"/>
</dbReference>
<dbReference type="GO" id="GO:0005507">
    <property type="term" value="F:copper ion binding"/>
    <property type="evidence" value="ECO:0007669"/>
    <property type="project" value="InterPro"/>
</dbReference>
<keyword evidence="9" id="KW-1185">Reference proteome</keyword>
<dbReference type="Proteomes" id="UP000063789">
    <property type="component" value="Chromosome"/>
</dbReference>
<dbReference type="Gene3D" id="2.60.40.1220">
    <property type="match status" value="1"/>
</dbReference>
<dbReference type="PANTHER" id="PTHR34820">
    <property type="entry name" value="INNER MEMBRANE PROTEIN YEBZ"/>
    <property type="match status" value="1"/>
</dbReference>
<comment type="subcellular location">
    <subcellularLocation>
        <location evidence="1">Cell envelope</location>
    </subcellularLocation>
</comment>
<dbReference type="InterPro" id="IPR007348">
    <property type="entry name" value="CopC_dom"/>
</dbReference>
<keyword evidence="4" id="KW-0186">Copper</keyword>
<dbReference type="KEGG" id="goq:ACH46_03725"/>
<feature type="signal peptide" evidence="6">
    <location>
        <begin position="1"/>
        <end position="31"/>
    </location>
</feature>
<dbReference type="PATRIC" id="fig|1136941.3.peg.757"/>
<reference evidence="8 9" key="2">
    <citation type="journal article" date="2017" name="Int. J. Syst. Evol. Microbiol.">
        <title>Gordonia phthalatica sp. nov., a di-n-butyl phthalate-degrading bacterium isolated from activated sludge.</title>
        <authorList>
            <person name="Jin D."/>
            <person name="Kong X."/>
            <person name="Jia M."/>
            <person name="Yu X."/>
            <person name="Wang X."/>
            <person name="Zhuang X."/>
            <person name="Deng Y."/>
            <person name="Bai Z."/>
        </authorList>
    </citation>
    <scope>NUCLEOTIDE SEQUENCE [LARGE SCALE GENOMIC DNA]</scope>
    <source>
        <strain evidence="8 9">QH-11</strain>
    </source>
</reference>
<keyword evidence="3 6" id="KW-0732">Signal</keyword>
<evidence type="ECO:0000256" key="6">
    <source>
        <dbReference type="SAM" id="SignalP"/>
    </source>
</evidence>
<organism evidence="8 9">
    <name type="scientific">Gordonia phthalatica</name>
    <dbReference type="NCBI Taxonomy" id="1136941"/>
    <lineage>
        <taxon>Bacteria</taxon>
        <taxon>Bacillati</taxon>
        <taxon>Actinomycetota</taxon>
        <taxon>Actinomycetes</taxon>
        <taxon>Mycobacteriales</taxon>
        <taxon>Gordoniaceae</taxon>
        <taxon>Gordonia</taxon>
    </lineage>
</organism>
<accession>A0A0N9NEV4</accession>
<keyword evidence="2" id="KW-0479">Metal-binding</keyword>
<dbReference type="GO" id="GO:0042597">
    <property type="term" value="C:periplasmic space"/>
    <property type="evidence" value="ECO:0007669"/>
    <property type="project" value="InterPro"/>
</dbReference>
<dbReference type="OrthoDB" id="5242236at2"/>
<dbReference type="EMBL" id="CP011853">
    <property type="protein sequence ID" value="ALG83782.1"/>
    <property type="molecule type" value="Genomic_DNA"/>
</dbReference>
<feature type="transmembrane region" description="Helical" evidence="5">
    <location>
        <begin position="150"/>
        <end position="173"/>
    </location>
</feature>
<keyword evidence="5" id="KW-0472">Membrane</keyword>
<proteinExistence type="predicted"/>
<feature type="chain" id="PRO_5006038017" evidence="6">
    <location>
        <begin position="32"/>
        <end position="177"/>
    </location>
</feature>
<keyword evidence="5" id="KW-1133">Transmembrane helix</keyword>
<evidence type="ECO:0000256" key="3">
    <source>
        <dbReference type="ARBA" id="ARBA00022729"/>
    </source>
</evidence>
<dbReference type="PANTHER" id="PTHR34820:SF4">
    <property type="entry name" value="INNER MEMBRANE PROTEIN YEBZ"/>
    <property type="match status" value="1"/>
</dbReference>
<evidence type="ECO:0000256" key="1">
    <source>
        <dbReference type="ARBA" id="ARBA00004196"/>
    </source>
</evidence>
<dbReference type="STRING" id="1136941.ACH46_03725"/>
<evidence type="ECO:0000259" key="7">
    <source>
        <dbReference type="Pfam" id="PF04234"/>
    </source>
</evidence>
<feature type="domain" description="CopC" evidence="7">
    <location>
        <begin position="32"/>
        <end position="124"/>
    </location>
</feature>
<dbReference type="GO" id="GO:0030313">
    <property type="term" value="C:cell envelope"/>
    <property type="evidence" value="ECO:0007669"/>
    <property type="project" value="UniProtKB-SubCell"/>
</dbReference>
<name>A0A0N9NEV4_9ACTN</name>
<reference evidence="9" key="1">
    <citation type="submission" date="2015-06" db="EMBL/GenBank/DDBJ databases">
        <title>Complete genome sequence and metabolic analysis of phthalate degradation pathway in Gordonia sp. QH-11.</title>
        <authorList>
            <person name="Jin D."/>
            <person name="Kong X."/>
            <person name="Bai Z."/>
        </authorList>
    </citation>
    <scope>NUCLEOTIDE SEQUENCE [LARGE SCALE GENOMIC DNA]</scope>
    <source>
        <strain evidence="9">QH-11</strain>
    </source>
</reference>
<gene>
    <name evidence="8" type="ORF">ACH46_03725</name>
</gene>
<evidence type="ECO:0000256" key="2">
    <source>
        <dbReference type="ARBA" id="ARBA00022723"/>
    </source>
</evidence>
<dbReference type="GO" id="GO:0005886">
    <property type="term" value="C:plasma membrane"/>
    <property type="evidence" value="ECO:0007669"/>
    <property type="project" value="TreeGrafter"/>
</dbReference>
<protein>
    <submittedName>
        <fullName evidence="8">Copper resistance protein CopC</fullName>
    </submittedName>
</protein>
<dbReference type="RefSeq" id="WP_062391741.1">
    <property type="nucleotide sequence ID" value="NZ_CP011853.1"/>
</dbReference>
<dbReference type="AlphaFoldDB" id="A0A0N9NEV4"/>
<dbReference type="GO" id="GO:0046688">
    <property type="term" value="P:response to copper ion"/>
    <property type="evidence" value="ECO:0007669"/>
    <property type="project" value="InterPro"/>
</dbReference>
<evidence type="ECO:0000256" key="5">
    <source>
        <dbReference type="SAM" id="Phobius"/>
    </source>
</evidence>
<dbReference type="InterPro" id="IPR032694">
    <property type="entry name" value="CopC/D"/>
</dbReference>
<evidence type="ECO:0000256" key="4">
    <source>
        <dbReference type="ARBA" id="ARBA00023008"/>
    </source>
</evidence>
<dbReference type="GO" id="GO:0006825">
    <property type="term" value="P:copper ion transport"/>
    <property type="evidence" value="ECO:0007669"/>
    <property type="project" value="InterPro"/>
</dbReference>
<dbReference type="InterPro" id="IPR014756">
    <property type="entry name" value="Ig_E-set"/>
</dbReference>
<keyword evidence="5" id="KW-0812">Transmembrane</keyword>
<dbReference type="SUPFAM" id="SSF81296">
    <property type="entry name" value="E set domains"/>
    <property type="match status" value="1"/>
</dbReference>